<comment type="caution">
    <text evidence="2">The sequence shown here is derived from an EMBL/GenBank/DDBJ whole genome shotgun (WGS) entry which is preliminary data.</text>
</comment>
<reference evidence="2 3" key="1">
    <citation type="submission" date="2019-12" db="EMBL/GenBank/DDBJ databases">
        <title>Roseobacter cerasinus sp. nov., isolated from seawater around aquaculture.</title>
        <authorList>
            <person name="Muramatsu S."/>
            <person name="Takabe Y."/>
            <person name="Mori K."/>
            <person name="Takaichi S."/>
            <person name="Hanada S."/>
        </authorList>
    </citation>
    <scope>NUCLEOTIDE SEQUENCE [LARGE SCALE GENOMIC DNA]</scope>
    <source>
        <strain evidence="2 3">AI77</strain>
    </source>
</reference>
<dbReference type="Proteomes" id="UP000436522">
    <property type="component" value="Unassembled WGS sequence"/>
</dbReference>
<evidence type="ECO:0000313" key="2">
    <source>
        <dbReference type="EMBL" id="GFE51949.1"/>
    </source>
</evidence>
<sequence length="65" mass="7251">MATFYKWKAKYGGLDVFDGSLDVGAFGSMQLVVNAVLLFWCFNDGQRAGDNDLKTLFTHKRGDDV</sequence>
<name>A0A640VVA4_9RHOB</name>
<accession>A0A640VVA4</accession>
<keyword evidence="1" id="KW-0812">Transmembrane</keyword>
<evidence type="ECO:0000313" key="3">
    <source>
        <dbReference type="Proteomes" id="UP000436522"/>
    </source>
</evidence>
<keyword evidence="1" id="KW-0472">Membrane</keyword>
<feature type="transmembrane region" description="Helical" evidence="1">
    <location>
        <begin position="23"/>
        <end position="42"/>
    </location>
</feature>
<evidence type="ECO:0000256" key="1">
    <source>
        <dbReference type="SAM" id="Phobius"/>
    </source>
</evidence>
<dbReference type="AlphaFoldDB" id="A0A640VVA4"/>
<keyword evidence="1" id="KW-1133">Transmembrane helix</keyword>
<protein>
    <submittedName>
        <fullName evidence="2">Uncharacterized protein</fullName>
    </submittedName>
</protein>
<gene>
    <name evidence="2" type="ORF">So717_37020</name>
</gene>
<proteinExistence type="predicted"/>
<dbReference type="EMBL" id="BLIV01000008">
    <property type="protein sequence ID" value="GFE51949.1"/>
    <property type="molecule type" value="Genomic_DNA"/>
</dbReference>
<keyword evidence="3" id="KW-1185">Reference proteome</keyword>
<organism evidence="2 3">
    <name type="scientific">Roseobacter cerasinus</name>
    <dbReference type="NCBI Taxonomy" id="2602289"/>
    <lineage>
        <taxon>Bacteria</taxon>
        <taxon>Pseudomonadati</taxon>
        <taxon>Pseudomonadota</taxon>
        <taxon>Alphaproteobacteria</taxon>
        <taxon>Rhodobacterales</taxon>
        <taxon>Roseobacteraceae</taxon>
        <taxon>Roseobacter</taxon>
    </lineage>
</organism>